<dbReference type="PANTHER" id="PTHR23153">
    <property type="entry name" value="UBX-RELATED"/>
    <property type="match status" value="1"/>
</dbReference>
<feature type="domain" description="PUB" evidence="3">
    <location>
        <begin position="161"/>
        <end position="241"/>
    </location>
</feature>
<dbReference type="AlphaFoldDB" id="A0A653CTU9"/>
<dbReference type="OrthoDB" id="49605at2759"/>
<dbReference type="SMART" id="SM00580">
    <property type="entry name" value="PUG"/>
    <property type="match status" value="1"/>
</dbReference>
<sequence length="743" mass="85928">MAEKIKKFFAKKKADARFKRAGPGHKLNASSSTLVVGPSKKKPEYVPSKVEPTEAARQAAEAAMLRVQAQRKNPGFNTSLAAIQAQVRRELDAEKQKGESAVESSGASASSVYFKCPLISDEILGKEEWKSKIKEFLFNTLEEEKAMTSCLIIYSCNYSRAKVTECVNILCRYLDNLIGNPEEPKFHKIRLSNQTFKEKVAPILGAIDFLHAAGFREQKLEHNGVEEDFLVWSLDNIENLEYLQFLRETLKSEERVELEIDRNVQVLSPAQAARRVELPQEFYALTPEELKREKQQRAENIEKQMQLHVYDFVLENIENEGLPFNLTSPTGHKFEDNERDSSLADLRLVPATILNFQWDPAIVEDIKAATGGNVPYLKPEVMVLMQPIWKALSKVNFWIYSEPMHRVGVSISYFNIYLRLKRLLIFHCKRCRNWELTDMLLGRIKDKEKIITELEEKTKLLYEKIDTLEKAKSRTYADVAKFEFQTDKPKGSFVSVIINPKQQQDGSKTQKDLTRHIDPSKLKVGIRSFVTNKKGAAFIKCQTEQETEVLKEEIKNKLGDNYKVELSKLRPPKIKIIDFNKELNEDQICSDLIEQNHLQGEIKVTYVRKNKKNNLKTVFCECSPESFKQIMYMKKLCIGWKRYTVFEDLAVPRCFRCQGFYHKKEHCTRSLVCPKCSMEHEEKDCSETQIRCNNCVVANIQSFHIENNTKIISLKSKRNRTVWERTVNITEYKSMITSHVPFK</sequence>
<feature type="coiled-coil region" evidence="1">
    <location>
        <begin position="444"/>
        <end position="471"/>
    </location>
</feature>
<evidence type="ECO:0000256" key="1">
    <source>
        <dbReference type="SAM" id="Coils"/>
    </source>
</evidence>
<protein>
    <recommendedName>
        <fullName evidence="3">PUB domain-containing protein</fullName>
    </recommendedName>
</protein>
<evidence type="ECO:0000256" key="2">
    <source>
        <dbReference type="SAM" id="MobiDB-lite"/>
    </source>
</evidence>
<keyword evidence="1" id="KW-0175">Coiled coil</keyword>
<dbReference type="Gene3D" id="1.20.58.2190">
    <property type="match status" value="1"/>
</dbReference>
<accession>A0A653CTU9</accession>
<dbReference type="EMBL" id="CAACVG010008633">
    <property type="protein sequence ID" value="VEN50523.1"/>
    <property type="molecule type" value="Genomic_DNA"/>
</dbReference>
<dbReference type="GO" id="GO:0005737">
    <property type="term" value="C:cytoplasm"/>
    <property type="evidence" value="ECO:0007669"/>
    <property type="project" value="TreeGrafter"/>
</dbReference>
<dbReference type="InterPro" id="IPR018997">
    <property type="entry name" value="PUB_domain"/>
</dbReference>
<dbReference type="SUPFAM" id="SSF143503">
    <property type="entry name" value="PUG domain-like"/>
    <property type="match status" value="1"/>
</dbReference>
<organism evidence="4 5">
    <name type="scientific">Callosobruchus maculatus</name>
    <name type="common">Southern cowpea weevil</name>
    <name type="synonym">Pulse bruchid</name>
    <dbReference type="NCBI Taxonomy" id="64391"/>
    <lineage>
        <taxon>Eukaryota</taxon>
        <taxon>Metazoa</taxon>
        <taxon>Ecdysozoa</taxon>
        <taxon>Arthropoda</taxon>
        <taxon>Hexapoda</taxon>
        <taxon>Insecta</taxon>
        <taxon>Pterygota</taxon>
        <taxon>Neoptera</taxon>
        <taxon>Endopterygota</taxon>
        <taxon>Coleoptera</taxon>
        <taxon>Polyphaga</taxon>
        <taxon>Cucujiformia</taxon>
        <taxon>Chrysomeloidea</taxon>
        <taxon>Chrysomelidae</taxon>
        <taxon>Bruchinae</taxon>
        <taxon>Bruchini</taxon>
        <taxon>Callosobruchus</taxon>
    </lineage>
</organism>
<keyword evidence="5" id="KW-1185">Reference proteome</keyword>
<dbReference type="Pfam" id="PF09409">
    <property type="entry name" value="PUB"/>
    <property type="match status" value="1"/>
</dbReference>
<feature type="region of interest" description="Disordered" evidence="2">
    <location>
        <begin position="19"/>
        <end position="52"/>
    </location>
</feature>
<dbReference type="CDD" id="cd10460">
    <property type="entry name" value="PUB_UBXD1"/>
    <property type="match status" value="1"/>
</dbReference>
<dbReference type="InterPro" id="IPR042774">
    <property type="entry name" value="UBXN6_PUB"/>
</dbReference>
<dbReference type="Proteomes" id="UP000410492">
    <property type="component" value="Unassembled WGS sequence"/>
</dbReference>
<dbReference type="InterPro" id="IPR036339">
    <property type="entry name" value="PUB-like_dom_sf"/>
</dbReference>
<reference evidence="4 5" key="1">
    <citation type="submission" date="2019-01" db="EMBL/GenBank/DDBJ databases">
        <authorList>
            <person name="Sayadi A."/>
        </authorList>
    </citation>
    <scope>NUCLEOTIDE SEQUENCE [LARGE SCALE GENOMIC DNA]</scope>
</reference>
<evidence type="ECO:0000313" key="4">
    <source>
        <dbReference type="EMBL" id="VEN50523.1"/>
    </source>
</evidence>
<evidence type="ECO:0000259" key="3">
    <source>
        <dbReference type="Pfam" id="PF09409"/>
    </source>
</evidence>
<proteinExistence type="predicted"/>
<gene>
    <name evidence="4" type="ORF">CALMAC_LOCUS11270</name>
</gene>
<dbReference type="PANTHER" id="PTHR23153:SF38">
    <property type="entry name" value="UBX DOMAIN-CONTAINING PROTEIN 6"/>
    <property type="match status" value="1"/>
</dbReference>
<name>A0A653CTU9_CALMS</name>
<evidence type="ECO:0000313" key="5">
    <source>
        <dbReference type="Proteomes" id="UP000410492"/>
    </source>
</evidence>